<dbReference type="AlphaFoldDB" id="A0A448XKC7"/>
<evidence type="ECO:0000313" key="2">
    <source>
        <dbReference type="EMBL" id="VEL38755.1"/>
    </source>
</evidence>
<name>A0A448XKC7_9PLAT</name>
<reference evidence="2" key="1">
    <citation type="submission" date="2018-11" db="EMBL/GenBank/DDBJ databases">
        <authorList>
            <consortium name="Pathogen Informatics"/>
        </authorList>
    </citation>
    <scope>NUCLEOTIDE SEQUENCE</scope>
</reference>
<sequence length="110" mass="12152">MSRFPQQRGCRPVHSRGRTQHPVLAQPITGSKGRDQQSAPAAPEREAESVGVAESALGPIACLQERRGSAETSGSGHWVDLRGGKLWNTRPTRTDVTIQQWHMSVKEQRE</sequence>
<gene>
    <name evidence="2" type="ORF">PXEA_LOCUS32195</name>
</gene>
<proteinExistence type="predicted"/>
<keyword evidence="3" id="KW-1185">Reference proteome</keyword>
<dbReference type="EMBL" id="CAAALY010258900">
    <property type="protein sequence ID" value="VEL38755.1"/>
    <property type="molecule type" value="Genomic_DNA"/>
</dbReference>
<feature type="region of interest" description="Disordered" evidence="1">
    <location>
        <begin position="1"/>
        <end position="55"/>
    </location>
</feature>
<dbReference type="Proteomes" id="UP000784294">
    <property type="component" value="Unassembled WGS sequence"/>
</dbReference>
<evidence type="ECO:0000256" key="1">
    <source>
        <dbReference type="SAM" id="MobiDB-lite"/>
    </source>
</evidence>
<accession>A0A448XKC7</accession>
<protein>
    <submittedName>
        <fullName evidence="2">Uncharacterized protein</fullName>
    </submittedName>
</protein>
<organism evidence="2 3">
    <name type="scientific">Protopolystoma xenopodis</name>
    <dbReference type="NCBI Taxonomy" id="117903"/>
    <lineage>
        <taxon>Eukaryota</taxon>
        <taxon>Metazoa</taxon>
        <taxon>Spiralia</taxon>
        <taxon>Lophotrochozoa</taxon>
        <taxon>Platyhelminthes</taxon>
        <taxon>Monogenea</taxon>
        <taxon>Polyopisthocotylea</taxon>
        <taxon>Polystomatidea</taxon>
        <taxon>Polystomatidae</taxon>
        <taxon>Protopolystoma</taxon>
    </lineage>
</organism>
<evidence type="ECO:0000313" key="3">
    <source>
        <dbReference type="Proteomes" id="UP000784294"/>
    </source>
</evidence>
<comment type="caution">
    <text evidence="2">The sequence shown here is derived from an EMBL/GenBank/DDBJ whole genome shotgun (WGS) entry which is preliminary data.</text>
</comment>